<dbReference type="RefSeq" id="WP_021726172.1">
    <property type="nucleotide sequence ID" value="NZ_AWEZ01000045.1"/>
</dbReference>
<dbReference type="InterPro" id="IPR006504">
    <property type="entry name" value="Tscrpt_reg_Spx/MgsR"/>
</dbReference>
<organism evidence="2 3">
    <name type="scientific">Olsenella profusa F0195</name>
    <dbReference type="NCBI Taxonomy" id="1125712"/>
    <lineage>
        <taxon>Bacteria</taxon>
        <taxon>Bacillati</taxon>
        <taxon>Actinomycetota</taxon>
        <taxon>Coriobacteriia</taxon>
        <taxon>Coriobacteriales</taxon>
        <taxon>Atopobiaceae</taxon>
        <taxon>Olsenella</taxon>
    </lineage>
</organism>
<dbReference type="NCBIfam" id="TIGR01617">
    <property type="entry name" value="arsC_related"/>
    <property type="match status" value="1"/>
</dbReference>
<dbReference type="OrthoDB" id="9803749at2"/>
<dbReference type="AlphaFoldDB" id="U2TQD2"/>
<name>U2TQD2_9ACTN</name>
<sequence length="128" mass="14108">MPHDKLLVLCHPRCSTCKRALVWLDAHGIAYACRDISRDNPTADELATWQAASGLPVRRLFNTSGRLYREQNVKAQLDAGMSDEDALALLATDGMMVRRPLVVGTRADGTPFVLVGFREAPWSEALLS</sequence>
<evidence type="ECO:0000256" key="1">
    <source>
        <dbReference type="PROSITE-ProRule" id="PRU01282"/>
    </source>
</evidence>
<dbReference type="EMBL" id="AWEZ01000045">
    <property type="protein sequence ID" value="ERL08303.1"/>
    <property type="molecule type" value="Genomic_DNA"/>
</dbReference>
<reference evidence="2 3" key="1">
    <citation type="submission" date="2013-08" db="EMBL/GenBank/DDBJ databases">
        <authorList>
            <person name="Durkin A.S."/>
            <person name="Haft D.R."/>
            <person name="McCorrison J."/>
            <person name="Torralba M."/>
            <person name="Gillis M."/>
            <person name="Haft D.H."/>
            <person name="Methe B."/>
            <person name="Sutton G."/>
            <person name="Nelson K.E."/>
        </authorList>
    </citation>
    <scope>NUCLEOTIDE SEQUENCE [LARGE SCALE GENOMIC DNA]</scope>
    <source>
        <strain evidence="2 3">F0195</strain>
    </source>
</reference>
<dbReference type="PATRIC" id="fig|1125712.3.peg.1195"/>
<evidence type="ECO:0000313" key="2">
    <source>
        <dbReference type="EMBL" id="ERL08303.1"/>
    </source>
</evidence>
<dbReference type="CDD" id="cd03036">
    <property type="entry name" value="ArsC_like"/>
    <property type="match status" value="1"/>
</dbReference>
<dbReference type="Proteomes" id="UP000016638">
    <property type="component" value="Unassembled WGS sequence"/>
</dbReference>
<evidence type="ECO:0000313" key="3">
    <source>
        <dbReference type="Proteomes" id="UP000016638"/>
    </source>
</evidence>
<protein>
    <submittedName>
        <fullName evidence="2">Transcriptional regulator, Spx/MgsR family</fullName>
    </submittedName>
</protein>
<dbReference type="Pfam" id="PF03960">
    <property type="entry name" value="ArsC"/>
    <property type="match status" value="1"/>
</dbReference>
<dbReference type="PANTHER" id="PTHR30041">
    <property type="entry name" value="ARSENATE REDUCTASE"/>
    <property type="match status" value="1"/>
</dbReference>
<comment type="similarity">
    <text evidence="1">Belongs to the ArsC family.</text>
</comment>
<dbReference type="Gene3D" id="3.40.30.10">
    <property type="entry name" value="Glutaredoxin"/>
    <property type="match status" value="1"/>
</dbReference>
<dbReference type="PROSITE" id="PS51353">
    <property type="entry name" value="ARSC"/>
    <property type="match status" value="1"/>
</dbReference>
<dbReference type="InterPro" id="IPR036249">
    <property type="entry name" value="Thioredoxin-like_sf"/>
</dbReference>
<dbReference type="STRING" id="1125712.HMPREF1316_0060"/>
<comment type="caution">
    <text evidence="2">The sequence shown here is derived from an EMBL/GenBank/DDBJ whole genome shotgun (WGS) entry which is preliminary data.</text>
</comment>
<dbReference type="SUPFAM" id="SSF52833">
    <property type="entry name" value="Thioredoxin-like"/>
    <property type="match status" value="1"/>
</dbReference>
<gene>
    <name evidence="2" type="ORF">HMPREF1316_0060</name>
</gene>
<proteinExistence type="inferred from homology"/>
<dbReference type="eggNOG" id="COG1393">
    <property type="taxonomic scope" value="Bacteria"/>
</dbReference>
<keyword evidence="3" id="KW-1185">Reference proteome</keyword>
<dbReference type="InterPro" id="IPR006660">
    <property type="entry name" value="Arsenate_reductase-like"/>
</dbReference>
<accession>U2TQD2</accession>
<dbReference type="PANTHER" id="PTHR30041:SF8">
    <property type="entry name" value="PROTEIN YFFB"/>
    <property type="match status" value="1"/>
</dbReference>